<dbReference type="Pfam" id="PF12704">
    <property type="entry name" value="MacB_PCD"/>
    <property type="match status" value="1"/>
</dbReference>
<comment type="similarity">
    <text evidence="6">Belongs to the ABC-4 integral membrane protein family.</text>
</comment>
<keyword evidence="5 7" id="KW-0472">Membrane</keyword>
<feature type="transmembrane region" description="Helical" evidence="7">
    <location>
        <begin position="720"/>
        <end position="748"/>
    </location>
</feature>
<accession>A0A6N9YK47</accession>
<evidence type="ECO:0000256" key="3">
    <source>
        <dbReference type="ARBA" id="ARBA00022692"/>
    </source>
</evidence>
<feature type="transmembrane region" description="Helical" evidence="7">
    <location>
        <begin position="399"/>
        <end position="419"/>
    </location>
</feature>
<organism evidence="10 11">
    <name type="scientific">Phytoactinopolyspora alkaliphila</name>
    <dbReference type="NCBI Taxonomy" id="1783498"/>
    <lineage>
        <taxon>Bacteria</taxon>
        <taxon>Bacillati</taxon>
        <taxon>Actinomycetota</taxon>
        <taxon>Actinomycetes</taxon>
        <taxon>Jiangellales</taxon>
        <taxon>Jiangellaceae</taxon>
        <taxon>Phytoactinopolyspora</taxon>
    </lineage>
</organism>
<dbReference type="PANTHER" id="PTHR30572">
    <property type="entry name" value="MEMBRANE COMPONENT OF TRANSPORTER-RELATED"/>
    <property type="match status" value="1"/>
</dbReference>
<proteinExistence type="inferred from homology"/>
<comment type="caution">
    <text evidence="10">The sequence shown here is derived from an EMBL/GenBank/DDBJ whole genome shotgun (WGS) entry which is preliminary data.</text>
</comment>
<evidence type="ECO:0000259" key="9">
    <source>
        <dbReference type="Pfam" id="PF12704"/>
    </source>
</evidence>
<reference evidence="10 11" key="1">
    <citation type="submission" date="2020-02" db="EMBL/GenBank/DDBJ databases">
        <authorList>
            <person name="Li X.-J."/>
            <person name="Feng X.-M."/>
        </authorList>
    </citation>
    <scope>NUCLEOTIDE SEQUENCE [LARGE SCALE GENOMIC DNA]</scope>
    <source>
        <strain evidence="10 11">CGMCC 4.7225</strain>
    </source>
</reference>
<dbReference type="EMBL" id="JAAGOB010000004">
    <property type="protein sequence ID" value="NED95332.1"/>
    <property type="molecule type" value="Genomic_DNA"/>
</dbReference>
<feature type="transmembrane region" description="Helical" evidence="7">
    <location>
        <begin position="485"/>
        <end position="507"/>
    </location>
</feature>
<dbReference type="InterPro" id="IPR050250">
    <property type="entry name" value="Macrolide_Exporter_MacB"/>
</dbReference>
<dbReference type="Proteomes" id="UP000469185">
    <property type="component" value="Unassembled WGS sequence"/>
</dbReference>
<keyword evidence="11" id="KW-1185">Reference proteome</keyword>
<gene>
    <name evidence="10" type="ORF">G1H11_08385</name>
</gene>
<feature type="transmembrane region" description="Helical" evidence="7">
    <location>
        <begin position="431"/>
        <end position="464"/>
    </location>
</feature>
<evidence type="ECO:0000256" key="2">
    <source>
        <dbReference type="ARBA" id="ARBA00022475"/>
    </source>
</evidence>
<dbReference type="PANTHER" id="PTHR30572:SF4">
    <property type="entry name" value="ABC TRANSPORTER PERMEASE YTRF"/>
    <property type="match status" value="1"/>
</dbReference>
<feature type="transmembrane region" description="Helical" evidence="7">
    <location>
        <begin position="301"/>
        <end position="324"/>
    </location>
</feature>
<evidence type="ECO:0000256" key="1">
    <source>
        <dbReference type="ARBA" id="ARBA00004651"/>
    </source>
</evidence>
<keyword evidence="2" id="KW-1003">Cell membrane</keyword>
<feature type="transmembrane region" description="Helical" evidence="7">
    <location>
        <begin position="344"/>
        <end position="367"/>
    </location>
</feature>
<feature type="domain" description="ABC3 transporter permease C-terminal" evidence="8">
    <location>
        <begin position="256"/>
        <end position="374"/>
    </location>
</feature>
<keyword evidence="4 7" id="KW-1133">Transmembrane helix</keyword>
<evidence type="ECO:0000256" key="7">
    <source>
        <dbReference type="SAM" id="Phobius"/>
    </source>
</evidence>
<dbReference type="Pfam" id="PF02687">
    <property type="entry name" value="FtsX"/>
    <property type="match status" value="2"/>
</dbReference>
<feature type="domain" description="ABC3 transporter permease C-terminal" evidence="8">
    <location>
        <begin position="727"/>
        <end position="843"/>
    </location>
</feature>
<evidence type="ECO:0000256" key="6">
    <source>
        <dbReference type="ARBA" id="ARBA00038076"/>
    </source>
</evidence>
<feature type="domain" description="MacB-like periplasmic core" evidence="9">
    <location>
        <begin position="9"/>
        <end position="220"/>
    </location>
</feature>
<name>A0A6N9YK47_9ACTN</name>
<feature type="transmembrane region" description="Helical" evidence="7">
    <location>
        <begin position="769"/>
        <end position="796"/>
    </location>
</feature>
<dbReference type="GO" id="GO:0022857">
    <property type="term" value="F:transmembrane transporter activity"/>
    <property type="evidence" value="ECO:0007669"/>
    <property type="project" value="TreeGrafter"/>
</dbReference>
<dbReference type="InterPro" id="IPR025857">
    <property type="entry name" value="MacB_PCD"/>
</dbReference>
<evidence type="ECO:0000313" key="11">
    <source>
        <dbReference type="Proteomes" id="UP000469185"/>
    </source>
</evidence>
<dbReference type="GO" id="GO:0005886">
    <property type="term" value="C:plasma membrane"/>
    <property type="evidence" value="ECO:0007669"/>
    <property type="project" value="UniProtKB-SubCell"/>
</dbReference>
<protein>
    <submittedName>
        <fullName evidence="10">FtsX-like permease family protein</fullName>
    </submittedName>
</protein>
<keyword evidence="3 7" id="KW-0812">Transmembrane</keyword>
<evidence type="ECO:0000256" key="5">
    <source>
        <dbReference type="ARBA" id="ARBA00023136"/>
    </source>
</evidence>
<dbReference type="AlphaFoldDB" id="A0A6N9YK47"/>
<dbReference type="InterPro" id="IPR003838">
    <property type="entry name" value="ABC3_permease_C"/>
</dbReference>
<feature type="transmembrane region" description="Helical" evidence="7">
    <location>
        <begin position="816"/>
        <end position="834"/>
    </location>
</feature>
<evidence type="ECO:0000256" key="4">
    <source>
        <dbReference type="ARBA" id="ARBA00022989"/>
    </source>
</evidence>
<feature type="transmembrane region" description="Helical" evidence="7">
    <location>
        <begin position="248"/>
        <end position="278"/>
    </location>
</feature>
<comment type="subcellular location">
    <subcellularLocation>
        <location evidence="1">Cell membrane</location>
        <topology evidence="1">Multi-pass membrane protein</topology>
    </subcellularLocation>
</comment>
<sequence>MRANVGRLVAAGVAIVIATAFVTATLLSTSLIERTAYNAILTAYPNADVIATQGILTPDVLEQVRATSGVAGADGRYRASVVLNAGGQSDYQMAAPTPQTSELRLQLADGTYPDGPGEIVISEPIAERLDARAGSTLDIEVDVWTSDDTWERQTETVTVSGIFPDPGAAFDADLPGVFAEQGDLNRWSGIPDDAEPTYHLLMAVAEPGTSAGELRRSLEPLLRENGSVVRTADEYAEAVTADFTADTYLLAAVLMGFGAVAMFAAGMVISNTFAVLVAQRTRQLALLRCVGATRKQVRRGVLAEAATLGIGASVLGIATGISLAQATLAILGRVFDVTWLPTGVPVPMFAAIIPLVVGTLVTILAALSPARAATQVAPLAALRPSVPPACRSRASARRMLVTAGLLLAGGALLAVGVVFTTYGGDVSAGLIVGMAGGAVSFLGVIVGAVVIIPPVVAAVGRVLARQGGVPARIAAVNAMRHPRRTASTAAALLIGVTLVAMMSVGAASAQATLDDELDERYAVDVSVGDEPFGVSEPGMAVPTPLQPQVVDAATTVAGISTAVPLHGAHAEVATPHATGLVVSVLGVDPGAARGVVRAEEELAALAPGTAVVPETLVSELGVEDGGTMTLAVNGRSAEFDVQVARFPEYAVIVTGDDLMSLAPDAELNRLWMALDPSADPETVIREIQNSISQVASTDTAVPVLGAAAERSEISRVLDTMLAVVTALLAVAVLIALIGVSNTLSLSVIERTRESATMRALGLTRRQLRSMLAIEGMIVAGVGALVGIALGAVYGWLGTLTTLGTVWDTTLTVPWPRLGVILLVAVLAGLVASVLPGRRAAKAAPVAALAAE</sequence>
<evidence type="ECO:0000259" key="8">
    <source>
        <dbReference type="Pfam" id="PF02687"/>
    </source>
</evidence>
<evidence type="ECO:0000313" key="10">
    <source>
        <dbReference type="EMBL" id="NED95332.1"/>
    </source>
</evidence>
<dbReference type="RefSeq" id="WP_163818018.1">
    <property type="nucleotide sequence ID" value="NZ_JAAGOB010000004.1"/>
</dbReference>